<proteinExistence type="predicted"/>
<organism evidence="6 7">
    <name type="scientific">Micromonospora rifamycinica</name>
    <dbReference type="NCBI Taxonomy" id="291594"/>
    <lineage>
        <taxon>Bacteria</taxon>
        <taxon>Bacillati</taxon>
        <taxon>Actinomycetota</taxon>
        <taxon>Actinomycetes</taxon>
        <taxon>Micromonosporales</taxon>
        <taxon>Micromonosporaceae</taxon>
        <taxon>Micromonospora</taxon>
    </lineage>
</organism>
<evidence type="ECO:0000259" key="5">
    <source>
        <dbReference type="PROSITE" id="PS50932"/>
    </source>
</evidence>
<evidence type="ECO:0000256" key="4">
    <source>
        <dbReference type="SAM" id="MobiDB-lite"/>
    </source>
</evidence>
<dbReference type="InterPro" id="IPR000843">
    <property type="entry name" value="HTH_LacI"/>
</dbReference>
<evidence type="ECO:0000256" key="1">
    <source>
        <dbReference type="ARBA" id="ARBA00023015"/>
    </source>
</evidence>
<dbReference type="PROSITE" id="PS50932">
    <property type="entry name" value="HTH_LACI_2"/>
    <property type="match status" value="1"/>
</dbReference>
<dbReference type="InterPro" id="IPR010982">
    <property type="entry name" value="Lambda_DNA-bd_dom_sf"/>
</dbReference>
<dbReference type="AlphaFoldDB" id="A0A1C5KCK8"/>
<dbReference type="GO" id="GO:0000976">
    <property type="term" value="F:transcription cis-regulatory region binding"/>
    <property type="evidence" value="ECO:0007669"/>
    <property type="project" value="TreeGrafter"/>
</dbReference>
<protein>
    <submittedName>
        <fullName evidence="6">Transcriptional regulator, LacI family</fullName>
    </submittedName>
</protein>
<dbReference type="GO" id="GO:0003700">
    <property type="term" value="F:DNA-binding transcription factor activity"/>
    <property type="evidence" value="ECO:0007669"/>
    <property type="project" value="TreeGrafter"/>
</dbReference>
<feature type="region of interest" description="Disordered" evidence="4">
    <location>
        <begin position="1"/>
        <end position="21"/>
    </location>
</feature>
<dbReference type="Gene3D" id="3.40.50.2300">
    <property type="match status" value="2"/>
</dbReference>
<gene>
    <name evidence="6" type="ORF">GA0070623_4915</name>
</gene>
<evidence type="ECO:0000313" key="7">
    <source>
        <dbReference type="Proteomes" id="UP000198226"/>
    </source>
</evidence>
<dbReference type="CDD" id="cd06267">
    <property type="entry name" value="PBP1_LacI_sugar_binding-like"/>
    <property type="match status" value="1"/>
</dbReference>
<sequence>MTAVPPPPGSTGWRREVGAERGNDSVTRIDDVARLAGVSTATVSRALRGLPTVSAATRRRVLAAAEQLQYAVSPSASRLAGGRTGTVAVVVPRITRWFFGTVVEAVEEFLHQAGYDLLLYNLGGREQVRQRVLRTANLHKRVDAIMLVATPLRPADLTALAELDLPGITISSGSTVPGWPCVRIDDVAAARTATRHLLDLGHRRIAHISGDPTDELAFTTHTDRRRGYQEALRHAGLRPDPSLDMESQFTIAGGNQATTELLARGEPPTAIFAACDEIAMGALTALRDAGLRVPQDVSVIGVDDHDLSGVLGLSTIAQPAAEQGRLAARLLLDPLVAGTVEPYAGRVPTPRGAGADDATTSPPVILPTRLVVRESTAPPRAH</sequence>
<reference evidence="7" key="1">
    <citation type="submission" date="2016-06" db="EMBL/GenBank/DDBJ databases">
        <authorList>
            <person name="Varghese N."/>
            <person name="Submissions Spin"/>
        </authorList>
    </citation>
    <scope>NUCLEOTIDE SEQUENCE [LARGE SCALE GENOMIC DNA]</scope>
    <source>
        <strain evidence="7">DSM 44983</strain>
    </source>
</reference>
<dbReference type="CDD" id="cd01392">
    <property type="entry name" value="HTH_LacI"/>
    <property type="match status" value="1"/>
</dbReference>
<name>A0A1C5KCK8_9ACTN</name>
<dbReference type="PROSITE" id="PS00356">
    <property type="entry name" value="HTH_LACI_1"/>
    <property type="match status" value="1"/>
</dbReference>
<evidence type="ECO:0000313" key="6">
    <source>
        <dbReference type="EMBL" id="SCG80136.1"/>
    </source>
</evidence>
<dbReference type="InterPro" id="IPR028082">
    <property type="entry name" value="Peripla_BP_I"/>
</dbReference>
<feature type="region of interest" description="Disordered" evidence="4">
    <location>
        <begin position="345"/>
        <end position="365"/>
    </location>
</feature>
<dbReference type="Pfam" id="PF00356">
    <property type="entry name" value="LacI"/>
    <property type="match status" value="1"/>
</dbReference>
<evidence type="ECO:0000256" key="3">
    <source>
        <dbReference type="ARBA" id="ARBA00023163"/>
    </source>
</evidence>
<keyword evidence="1" id="KW-0805">Transcription regulation</keyword>
<dbReference type="Gene3D" id="1.10.260.40">
    <property type="entry name" value="lambda repressor-like DNA-binding domains"/>
    <property type="match status" value="1"/>
</dbReference>
<dbReference type="Proteomes" id="UP000198226">
    <property type="component" value="Chromosome I"/>
</dbReference>
<dbReference type="PANTHER" id="PTHR30146">
    <property type="entry name" value="LACI-RELATED TRANSCRIPTIONAL REPRESSOR"/>
    <property type="match status" value="1"/>
</dbReference>
<keyword evidence="3" id="KW-0804">Transcription</keyword>
<dbReference type="Pfam" id="PF13377">
    <property type="entry name" value="Peripla_BP_3"/>
    <property type="match status" value="1"/>
</dbReference>
<accession>A0A1C5KCK8</accession>
<dbReference type="SUPFAM" id="SSF53822">
    <property type="entry name" value="Periplasmic binding protein-like I"/>
    <property type="match status" value="1"/>
</dbReference>
<keyword evidence="2" id="KW-0238">DNA-binding</keyword>
<evidence type="ECO:0000256" key="2">
    <source>
        <dbReference type="ARBA" id="ARBA00023125"/>
    </source>
</evidence>
<dbReference type="SMART" id="SM00354">
    <property type="entry name" value="HTH_LACI"/>
    <property type="match status" value="1"/>
</dbReference>
<dbReference type="EMBL" id="LT607752">
    <property type="protein sequence ID" value="SCG80136.1"/>
    <property type="molecule type" value="Genomic_DNA"/>
</dbReference>
<dbReference type="PANTHER" id="PTHR30146:SF109">
    <property type="entry name" value="HTH-TYPE TRANSCRIPTIONAL REGULATOR GALS"/>
    <property type="match status" value="1"/>
</dbReference>
<dbReference type="InterPro" id="IPR046335">
    <property type="entry name" value="LacI/GalR-like_sensor"/>
</dbReference>
<dbReference type="SUPFAM" id="SSF47413">
    <property type="entry name" value="lambda repressor-like DNA-binding domains"/>
    <property type="match status" value="1"/>
</dbReference>
<keyword evidence="7" id="KW-1185">Reference proteome</keyword>
<feature type="domain" description="HTH lacI-type" evidence="5">
    <location>
        <begin position="27"/>
        <end position="81"/>
    </location>
</feature>